<evidence type="ECO:0000256" key="9">
    <source>
        <dbReference type="PROSITE-ProRule" id="PRU00323"/>
    </source>
</evidence>
<keyword evidence="13" id="KW-1185">Reference proteome</keyword>
<dbReference type="GO" id="GO:0005540">
    <property type="term" value="F:hyaluronic acid binding"/>
    <property type="evidence" value="ECO:0007669"/>
    <property type="project" value="UniProtKB-KW"/>
</dbReference>
<dbReference type="PANTHER" id="PTHR22804">
    <property type="entry name" value="AGGRECAN/VERSICAN PROTEOGLYCAN"/>
    <property type="match status" value="1"/>
</dbReference>
<proteinExistence type="inferred from homology"/>
<dbReference type="GO" id="GO:0002052">
    <property type="term" value="P:positive regulation of neuroblast proliferation"/>
    <property type="evidence" value="ECO:0007669"/>
    <property type="project" value="TreeGrafter"/>
</dbReference>
<dbReference type="SUPFAM" id="SSF56436">
    <property type="entry name" value="C-type lectin-like"/>
    <property type="match status" value="2"/>
</dbReference>
<evidence type="ECO:0000313" key="13">
    <source>
        <dbReference type="Proteomes" id="UP000694383"/>
    </source>
</evidence>
<dbReference type="GeneTree" id="ENSGT00940000166906"/>
<dbReference type="PROSITE" id="PS01241">
    <property type="entry name" value="LINK_1"/>
    <property type="match status" value="2"/>
</dbReference>
<feature type="domain" description="Link" evidence="11">
    <location>
        <begin position="214"/>
        <end position="307"/>
    </location>
</feature>
<dbReference type="Gene3D" id="2.60.40.10">
    <property type="entry name" value="Immunoglobulins"/>
    <property type="match status" value="1"/>
</dbReference>
<dbReference type="GO" id="GO:0045202">
    <property type="term" value="C:synapse"/>
    <property type="evidence" value="ECO:0007669"/>
    <property type="project" value="TreeGrafter"/>
</dbReference>
<keyword evidence="5 9" id="KW-1015">Disulfide bond</keyword>
<evidence type="ECO:0000256" key="8">
    <source>
        <dbReference type="ARBA" id="ARBA00038272"/>
    </source>
</evidence>
<dbReference type="GO" id="GO:0010001">
    <property type="term" value="P:glial cell differentiation"/>
    <property type="evidence" value="ECO:0007669"/>
    <property type="project" value="TreeGrafter"/>
</dbReference>
<dbReference type="Proteomes" id="UP000694383">
    <property type="component" value="Unplaced"/>
</dbReference>
<evidence type="ECO:0000256" key="1">
    <source>
        <dbReference type="ARBA" id="ARBA00004498"/>
    </source>
</evidence>
<evidence type="ECO:0000256" key="3">
    <source>
        <dbReference type="ARBA" id="ARBA00022530"/>
    </source>
</evidence>
<dbReference type="SUPFAM" id="SSF48726">
    <property type="entry name" value="Immunoglobulin"/>
    <property type="match status" value="1"/>
</dbReference>
<dbReference type="InterPro" id="IPR007110">
    <property type="entry name" value="Ig-like_dom"/>
</dbReference>
<dbReference type="GO" id="GO:0007155">
    <property type="term" value="P:cell adhesion"/>
    <property type="evidence" value="ECO:0007669"/>
    <property type="project" value="InterPro"/>
</dbReference>
<evidence type="ECO:0000256" key="2">
    <source>
        <dbReference type="ARBA" id="ARBA00022525"/>
    </source>
</evidence>
<dbReference type="InterPro" id="IPR013783">
    <property type="entry name" value="Ig-like_fold"/>
</dbReference>
<dbReference type="AlphaFoldDB" id="A0A8C7WZS6"/>
<dbReference type="Gene3D" id="3.10.100.10">
    <property type="entry name" value="Mannose-Binding Protein A, subunit A"/>
    <property type="match status" value="2"/>
</dbReference>
<protein>
    <submittedName>
        <fullName evidence="12">Hyaluronan and proteoglycan link protein 1a</fullName>
    </submittedName>
</protein>
<evidence type="ECO:0000259" key="10">
    <source>
        <dbReference type="PROSITE" id="PS50835"/>
    </source>
</evidence>
<dbReference type="InterPro" id="IPR016186">
    <property type="entry name" value="C-type_lectin-like/link_sf"/>
</dbReference>
<reference evidence="12" key="1">
    <citation type="submission" date="2025-08" db="UniProtKB">
        <authorList>
            <consortium name="Ensembl"/>
        </authorList>
    </citation>
    <scope>IDENTIFICATION</scope>
</reference>
<dbReference type="SMART" id="SM00409">
    <property type="entry name" value="IG"/>
    <property type="match status" value="1"/>
</dbReference>
<dbReference type="GO" id="GO:0072534">
    <property type="term" value="C:perineuronal net"/>
    <property type="evidence" value="ECO:0007669"/>
    <property type="project" value="TreeGrafter"/>
</dbReference>
<dbReference type="SMART" id="SM00406">
    <property type="entry name" value="IGv"/>
    <property type="match status" value="1"/>
</dbReference>
<dbReference type="PANTHER" id="PTHR22804:SF58">
    <property type="entry name" value="HYALURONAN AND PROTEOGLYCAN LINK PROTEIN 1 ISOFORM 1 PRECURSOR"/>
    <property type="match status" value="1"/>
</dbReference>
<dbReference type="GO" id="GO:0001501">
    <property type="term" value="P:skeletal system development"/>
    <property type="evidence" value="ECO:0007669"/>
    <property type="project" value="TreeGrafter"/>
</dbReference>
<feature type="disulfide bond" evidence="9">
    <location>
        <begin position="261"/>
        <end position="282"/>
    </location>
</feature>
<evidence type="ECO:0000256" key="7">
    <source>
        <dbReference type="ARBA" id="ARBA00023319"/>
    </source>
</evidence>
<dbReference type="SMART" id="SM00445">
    <property type="entry name" value="LINK"/>
    <property type="match status" value="2"/>
</dbReference>
<feature type="disulfide bond" evidence="9">
    <location>
        <begin position="236"/>
        <end position="305"/>
    </location>
</feature>
<dbReference type="FunFam" id="3.10.100.10:FF:000002">
    <property type="entry name" value="Hyaluronan proteoglycan link protein 1"/>
    <property type="match status" value="1"/>
</dbReference>
<feature type="domain" description="Ig-like" evidence="10">
    <location>
        <begin position="33"/>
        <end position="128"/>
    </location>
</feature>
<comment type="caution">
    <text evidence="9">Lacks conserved residue(s) required for the propagation of feature annotation.</text>
</comment>
<keyword evidence="2" id="KW-0964">Secreted</keyword>
<dbReference type="Pfam" id="PF07686">
    <property type="entry name" value="V-set"/>
    <property type="match status" value="1"/>
</dbReference>
<reference evidence="12" key="2">
    <citation type="submission" date="2025-09" db="UniProtKB">
        <authorList>
            <consortium name="Ensembl"/>
        </authorList>
    </citation>
    <scope>IDENTIFICATION</scope>
</reference>
<sequence length="310" mass="34474">GAYYSLAQTSSCQGDDGNLLCCTKTFEVNAKLGASVTLPCIIDSNDTIAGYRIEWTKVNDKGTWTHVLLSISSHRKANGNFNNRVFLGGSKDKDGSLVIKNVSMGDNGRYRCEIEHGEEDVMHDIILKVESRLLNGKFLFFCPKACADQGAVVASFDQLYEAWEDGLDWCNAGWLNDGTVQYPITKPREPCGGSRNGPGLRSYGQRNKKLSRFDVFFMDLTTLSVFLIREVLWAACLHEDAEIAKVGHMFAAWKLEGSNHCNAGWLADGSVRYPVSKPRKNCSPTEAAVRLVGFPDKKKKYGVYCFRPEQ</sequence>
<organism evidence="12 13">
    <name type="scientific">Oryzias sinensis</name>
    <name type="common">Chinese medaka</name>
    <dbReference type="NCBI Taxonomy" id="183150"/>
    <lineage>
        <taxon>Eukaryota</taxon>
        <taxon>Metazoa</taxon>
        <taxon>Chordata</taxon>
        <taxon>Craniata</taxon>
        <taxon>Vertebrata</taxon>
        <taxon>Euteleostomi</taxon>
        <taxon>Actinopterygii</taxon>
        <taxon>Neopterygii</taxon>
        <taxon>Teleostei</taxon>
        <taxon>Neoteleostei</taxon>
        <taxon>Acanthomorphata</taxon>
        <taxon>Ovalentaria</taxon>
        <taxon>Atherinomorphae</taxon>
        <taxon>Beloniformes</taxon>
        <taxon>Adrianichthyidae</taxon>
        <taxon>Oryziinae</taxon>
        <taxon>Oryzias</taxon>
    </lineage>
</organism>
<dbReference type="InterPro" id="IPR003599">
    <property type="entry name" value="Ig_sub"/>
</dbReference>
<evidence type="ECO:0000256" key="6">
    <source>
        <dbReference type="ARBA" id="ARBA00023290"/>
    </source>
</evidence>
<evidence type="ECO:0000256" key="4">
    <source>
        <dbReference type="ARBA" id="ARBA00022737"/>
    </source>
</evidence>
<dbReference type="InterPro" id="IPR003598">
    <property type="entry name" value="Ig_sub2"/>
</dbReference>
<dbReference type="PROSITE" id="PS50963">
    <property type="entry name" value="LINK_2"/>
    <property type="match status" value="2"/>
</dbReference>
<dbReference type="Ensembl" id="ENSOSIT00000005931.1">
    <property type="protein sequence ID" value="ENSOSIP00000005532.1"/>
    <property type="gene ID" value="ENSOSIG00000003813.1"/>
</dbReference>
<dbReference type="InterPro" id="IPR036179">
    <property type="entry name" value="Ig-like_dom_sf"/>
</dbReference>
<comment type="similarity">
    <text evidence="8">Belongs to the HAPLN family.</text>
</comment>
<evidence type="ECO:0000256" key="5">
    <source>
        <dbReference type="ARBA" id="ARBA00023157"/>
    </source>
</evidence>
<comment type="subcellular location">
    <subcellularLocation>
        <location evidence="1">Secreted</location>
        <location evidence="1">Extracellular space</location>
        <location evidence="1">Extracellular matrix</location>
    </subcellularLocation>
</comment>
<feature type="disulfide bond" evidence="9">
    <location>
        <begin position="170"/>
        <end position="191"/>
    </location>
</feature>
<evidence type="ECO:0000313" key="12">
    <source>
        <dbReference type="Ensembl" id="ENSOSIP00000005532.1"/>
    </source>
</evidence>
<feature type="domain" description="Link" evidence="11">
    <location>
        <begin position="125"/>
        <end position="213"/>
    </location>
</feature>
<dbReference type="Pfam" id="PF00193">
    <property type="entry name" value="Xlink"/>
    <property type="match status" value="2"/>
</dbReference>
<name>A0A8C7WZS6_9TELE</name>
<dbReference type="InterPro" id="IPR050691">
    <property type="entry name" value="Hyaluronan_bind_Proteoglycan"/>
</dbReference>
<dbReference type="GO" id="GO:0005615">
    <property type="term" value="C:extracellular space"/>
    <property type="evidence" value="ECO:0007669"/>
    <property type="project" value="TreeGrafter"/>
</dbReference>
<keyword evidence="4" id="KW-0677">Repeat</keyword>
<dbReference type="InterPro" id="IPR016187">
    <property type="entry name" value="CTDL_fold"/>
</dbReference>
<dbReference type="PRINTS" id="PR01265">
    <property type="entry name" value="LINKMODULE"/>
</dbReference>
<dbReference type="GO" id="GO:0061148">
    <property type="term" value="P:extracellular matrix organization involved in endocardium development"/>
    <property type="evidence" value="ECO:0007669"/>
    <property type="project" value="Ensembl"/>
</dbReference>
<keyword evidence="3" id="KW-0272">Extracellular matrix</keyword>
<dbReference type="InterPro" id="IPR013106">
    <property type="entry name" value="Ig_V-set"/>
</dbReference>
<dbReference type="InterPro" id="IPR000538">
    <property type="entry name" value="Link_dom"/>
</dbReference>
<accession>A0A8C7WZS6</accession>
<keyword evidence="6" id="KW-0373">Hyaluronic acid</keyword>
<dbReference type="GO" id="GO:0031101">
    <property type="term" value="P:fin regeneration"/>
    <property type="evidence" value="ECO:0007669"/>
    <property type="project" value="Ensembl"/>
</dbReference>
<dbReference type="SMART" id="SM00408">
    <property type="entry name" value="IGc2"/>
    <property type="match status" value="1"/>
</dbReference>
<dbReference type="PROSITE" id="PS50835">
    <property type="entry name" value="IG_LIKE"/>
    <property type="match status" value="1"/>
</dbReference>
<evidence type="ECO:0000259" key="11">
    <source>
        <dbReference type="PROSITE" id="PS50963"/>
    </source>
</evidence>
<dbReference type="GO" id="GO:0007417">
    <property type="term" value="P:central nervous system development"/>
    <property type="evidence" value="ECO:0007669"/>
    <property type="project" value="TreeGrafter"/>
</dbReference>
<dbReference type="FunFam" id="3.10.100.10:FF:000001">
    <property type="entry name" value="Hyaluronan proteoglycan link protein 1"/>
    <property type="match status" value="1"/>
</dbReference>
<keyword evidence="7" id="KW-0393">Immunoglobulin domain</keyword>